<feature type="compositionally biased region" description="Low complexity" evidence="1">
    <location>
        <begin position="314"/>
        <end position="332"/>
    </location>
</feature>
<feature type="compositionally biased region" description="Low complexity" evidence="1">
    <location>
        <begin position="483"/>
        <end position="494"/>
    </location>
</feature>
<feature type="region of interest" description="Disordered" evidence="1">
    <location>
        <begin position="129"/>
        <end position="150"/>
    </location>
</feature>
<dbReference type="HOGENOM" id="CLU_024696_0_0_1"/>
<feature type="compositionally biased region" description="Polar residues" evidence="1">
    <location>
        <begin position="469"/>
        <end position="482"/>
    </location>
</feature>
<feature type="compositionally biased region" description="Basic and acidic residues" evidence="1">
    <location>
        <begin position="568"/>
        <end position="591"/>
    </location>
</feature>
<feature type="region of interest" description="Disordered" evidence="1">
    <location>
        <begin position="311"/>
        <end position="340"/>
    </location>
</feature>
<sequence>MASNPDPASLSARSRRSSISAIPRPKSGTSRHATPTGARGDRRDSAAGTRILNIGHKYRKSWHPEDSVPPSSFRMRQPQVPNPRNESLLPYKQRSHHDLSGTQQQLYVRNLSTHSLGGPDAVVAPHQLKQTSSTTALPKSKTMSSLLSSPRETITRRRLLQPLEPPLPRTQTLGNISCFGPLNETPSPRKPISVSLSLPRQHHDNRSHLNVADALVESRMTEKEMDLMIQVQKEAAINRARLRNSCQHRNPLEYPPPAQSTKRTNEQRATLKLSLNDVANTQRLEGMERISSSGRLLFINSTLANKNWRESDLPTSTTMTTSIGSITSSNPSQNSESDPRHVRDHRLSFSRTTMLTVKQVYVAEHTSYWTGRYVSLCDRLRTKELNVPPPSPSKSSEKKIDRLFDNSERVRMNNALNELREHCKTEEALKSFDDFENTLLKKIGISRQSLHRTGSLAFAGREVERKQGISGSSASRSFPLNMSNSPSNASTPTSRISSVNADAVLTVNSKSFYGEGAIAKSKTTGNLAALIPLIPKRQYVVASSSLPKSNTVQPVSHRRRTSYFECSPETRAKAMKEREERASRRAAEAHRRSSSHMPVLDVTKSRGQSKDQGSSSRAVKISGAAQSQLNSSNSKTDASGAVADSLSAAMLESGHVRPPPNTVSAALPSRVELVELSGGGKEKVVKSRRKTERQISGEMVKILFGAGMREVKKMGRRVSGMSWPGSSDEF</sequence>
<proteinExistence type="predicted"/>
<dbReference type="EMBL" id="AMGX01000004">
    <property type="protein sequence ID" value="EXJ73650.1"/>
    <property type="molecule type" value="Genomic_DNA"/>
</dbReference>
<keyword evidence="3" id="KW-1185">Reference proteome</keyword>
<organism evidence="2 3">
    <name type="scientific">Cladophialophora psammophila CBS 110553</name>
    <dbReference type="NCBI Taxonomy" id="1182543"/>
    <lineage>
        <taxon>Eukaryota</taxon>
        <taxon>Fungi</taxon>
        <taxon>Dikarya</taxon>
        <taxon>Ascomycota</taxon>
        <taxon>Pezizomycotina</taxon>
        <taxon>Eurotiomycetes</taxon>
        <taxon>Chaetothyriomycetidae</taxon>
        <taxon>Chaetothyriales</taxon>
        <taxon>Herpotrichiellaceae</taxon>
        <taxon>Cladophialophora</taxon>
    </lineage>
</organism>
<dbReference type="GeneID" id="19188140"/>
<dbReference type="RefSeq" id="XP_007742213.1">
    <property type="nucleotide sequence ID" value="XM_007744023.1"/>
</dbReference>
<evidence type="ECO:0000256" key="1">
    <source>
        <dbReference type="SAM" id="MobiDB-lite"/>
    </source>
</evidence>
<gene>
    <name evidence="2" type="ORF">A1O5_03412</name>
</gene>
<evidence type="ECO:0000313" key="2">
    <source>
        <dbReference type="EMBL" id="EXJ73650.1"/>
    </source>
</evidence>
<feature type="region of interest" description="Disordered" evidence="1">
    <location>
        <begin position="467"/>
        <end position="495"/>
    </location>
</feature>
<comment type="caution">
    <text evidence="2">The sequence shown here is derived from an EMBL/GenBank/DDBJ whole genome shotgun (WGS) entry which is preliminary data.</text>
</comment>
<dbReference type="AlphaFoldDB" id="W9X8J3"/>
<protein>
    <submittedName>
        <fullName evidence="2">Uncharacterized protein</fullName>
    </submittedName>
</protein>
<dbReference type="Proteomes" id="UP000019471">
    <property type="component" value="Unassembled WGS sequence"/>
</dbReference>
<feature type="compositionally biased region" description="Low complexity" evidence="1">
    <location>
        <begin position="7"/>
        <end position="25"/>
    </location>
</feature>
<dbReference type="eggNOG" id="ENOG502TKFR">
    <property type="taxonomic scope" value="Eukaryota"/>
</dbReference>
<feature type="region of interest" description="Disordered" evidence="1">
    <location>
        <begin position="247"/>
        <end position="266"/>
    </location>
</feature>
<dbReference type="OrthoDB" id="3557758at2759"/>
<evidence type="ECO:0000313" key="3">
    <source>
        <dbReference type="Proteomes" id="UP000019471"/>
    </source>
</evidence>
<feature type="compositionally biased region" description="Polar residues" evidence="1">
    <location>
        <begin position="624"/>
        <end position="637"/>
    </location>
</feature>
<feature type="region of interest" description="Disordered" evidence="1">
    <location>
        <begin position="1"/>
        <end position="88"/>
    </location>
</feature>
<feature type="region of interest" description="Disordered" evidence="1">
    <location>
        <begin position="568"/>
        <end position="640"/>
    </location>
</feature>
<name>W9X8J3_9EURO</name>
<accession>W9X8J3</accession>
<reference evidence="2 3" key="1">
    <citation type="submission" date="2013-03" db="EMBL/GenBank/DDBJ databases">
        <title>The Genome Sequence of Cladophialophora psammophila CBS 110553.</title>
        <authorList>
            <consortium name="The Broad Institute Genomics Platform"/>
            <person name="Cuomo C."/>
            <person name="de Hoog S."/>
            <person name="Gorbushina A."/>
            <person name="Walker B."/>
            <person name="Young S.K."/>
            <person name="Zeng Q."/>
            <person name="Gargeya S."/>
            <person name="Fitzgerald M."/>
            <person name="Haas B."/>
            <person name="Abouelleil A."/>
            <person name="Allen A.W."/>
            <person name="Alvarado L."/>
            <person name="Arachchi H.M."/>
            <person name="Berlin A.M."/>
            <person name="Chapman S.B."/>
            <person name="Gainer-Dewar J."/>
            <person name="Goldberg J."/>
            <person name="Griggs A."/>
            <person name="Gujja S."/>
            <person name="Hansen M."/>
            <person name="Howarth C."/>
            <person name="Imamovic A."/>
            <person name="Ireland A."/>
            <person name="Larimer J."/>
            <person name="McCowan C."/>
            <person name="Murphy C."/>
            <person name="Pearson M."/>
            <person name="Poon T.W."/>
            <person name="Priest M."/>
            <person name="Roberts A."/>
            <person name="Saif S."/>
            <person name="Shea T."/>
            <person name="Sisk P."/>
            <person name="Sykes S."/>
            <person name="Wortman J."/>
            <person name="Nusbaum C."/>
            <person name="Birren B."/>
        </authorList>
    </citation>
    <scope>NUCLEOTIDE SEQUENCE [LARGE SCALE GENOMIC DNA]</scope>
    <source>
        <strain evidence="2 3">CBS 110553</strain>
    </source>
</reference>